<keyword evidence="1" id="KW-0614">Plasmid</keyword>
<dbReference type="Proteomes" id="UP000000366">
    <property type="component" value="Plasmid RPME01"/>
</dbReference>
<dbReference type="DNASU" id="4787378"/>
<dbReference type="EMBL" id="CP000556">
    <property type="protein sequence ID" value="ABM97305.1"/>
    <property type="molecule type" value="Genomic_DNA"/>
</dbReference>
<gene>
    <name evidence="1" type="ordered locus">Mpe_B0535</name>
</gene>
<reference evidence="1 2" key="1">
    <citation type="journal article" date="2007" name="J. Bacteriol.">
        <title>Whole-genome analysis of the methyl tert-butyl ether-degrading beta-proteobacterium Methylibium petroleiphilum PM1.</title>
        <authorList>
            <person name="Kane S.R."/>
            <person name="Chakicherla A.Y."/>
            <person name="Chain P.S.G."/>
            <person name="Schmidt R."/>
            <person name="Shin M.W."/>
            <person name="Legler T.C."/>
            <person name="Scow K.M."/>
            <person name="Larimer F.W."/>
            <person name="Lucas S.M."/>
            <person name="Richardson P.M."/>
            <person name="Hristova K.R."/>
        </authorList>
    </citation>
    <scope>NUCLEOTIDE SEQUENCE [LARGE SCALE GENOMIC DNA]</scope>
    <source>
        <strain evidence="2">ATCC BAA-1232 / LMG 22953 / PM1</strain>
        <plasmid evidence="1 2">RPME01</plasmid>
    </source>
</reference>
<sequence>MLTETEFLVLNAVYLKKMVTAPQIVEMTGAEADDVARCLEDATTRGWVMDMGADGVMVLDDGAAEVLKHYAEAYVEQRKDPAMTAWYHGFEALNTRFIAAVSQWQESEGDPSSERRLLQAAERLAKDIALLMPAIPRYAGYVGRLERSMEKVDLGERDFVCNPTVDSVHNVWFEFHEDILTVLGRKRDTT</sequence>
<evidence type="ECO:0000313" key="1">
    <source>
        <dbReference type="EMBL" id="ABM97305.1"/>
    </source>
</evidence>
<dbReference type="eggNOG" id="ENOG5032UP1">
    <property type="taxonomic scope" value="Bacteria"/>
</dbReference>
<dbReference type="SMR" id="A2SP16"/>
<accession>A2SP16</accession>
<dbReference type="HOGENOM" id="CLU_110202_0_0_4"/>
<protein>
    <submittedName>
        <fullName evidence="1">Uncharacterized protein</fullName>
    </submittedName>
</protein>
<proteinExistence type="predicted"/>
<dbReference type="KEGG" id="mpt:Mpe_B0535"/>
<keyword evidence="2" id="KW-1185">Reference proteome</keyword>
<name>A2SP16_METPP</name>
<evidence type="ECO:0000313" key="2">
    <source>
        <dbReference type="Proteomes" id="UP000000366"/>
    </source>
</evidence>
<dbReference type="RefSeq" id="WP_011831858.1">
    <property type="nucleotide sequence ID" value="NC_008826.1"/>
</dbReference>
<geneLocation type="plasmid" evidence="1 2">
    <name>RPME01</name>
</geneLocation>
<organism evidence="1 2">
    <name type="scientific">Methylibium petroleiphilum (strain ATCC BAA-1232 / LMG 22953 / PM1)</name>
    <dbReference type="NCBI Taxonomy" id="420662"/>
    <lineage>
        <taxon>Bacteria</taxon>
        <taxon>Pseudomonadati</taxon>
        <taxon>Pseudomonadota</taxon>
        <taxon>Betaproteobacteria</taxon>
        <taxon>Burkholderiales</taxon>
        <taxon>Sphaerotilaceae</taxon>
        <taxon>Methylibium</taxon>
    </lineage>
</organism>
<dbReference type="AlphaFoldDB" id="A2SP16"/>